<dbReference type="InterPro" id="IPR051598">
    <property type="entry name" value="TSUP/Inactive_protease-like"/>
</dbReference>
<dbReference type="PANTHER" id="PTHR43701:SF2">
    <property type="entry name" value="MEMBRANE TRANSPORTER PROTEIN YJNA-RELATED"/>
    <property type="match status" value="1"/>
</dbReference>
<evidence type="ECO:0000256" key="6">
    <source>
        <dbReference type="RuleBase" id="RU363041"/>
    </source>
</evidence>
<evidence type="ECO:0000256" key="1">
    <source>
        <dbReference type="ARBA" id="ARBA00004141"/>
    </source>
</evidence>
<dbReference type="Proteomes" id="UP000188246">
    <property type="component" value="Chromosome"/>
</dbReference>
<feature type="transmembrane region" description="Helical" evidence="6">
    <location>
        <begin position="238"/>
        <end position="255"/>
    </location>
</feature>
<dbReference type="OrthoDB" id="3181470at2"/>
<proteinExistence type="inferred from homology"/>
<reference evidence="7 8" key="1">
    <citation type="journal article" date="2010" name="Int. J. Syst. Evol. Microbiol.">
        <title>Vagococcus penaei sp. nov., isolated from spoilage microbiota of cooked shrimp (Penaeus vannamei).</title>
        <authorList>
            <person name="Jaffres E."/>
            <person name="Prevost H."/>
            <person name="Rossero A."/>
            <person name="Joffraud J.J."/>
            <person name="Dousset X."/>
        </authorList>
    </citation>
    <scope>NUCLEOTIDE SEQUENCE [LARGE SCALE GENOMIC DNA]</scope>
    <source>
        <strain evidence="7 8">CD276</strain>
    </source>
</reference>
<organism evidence="7 8">
    <name type="scientific">Vagococcus penaei</name>
    <dbReference type="NCBI Taxonomy" id="633807"/>
    <lineage>
        <taxon>Bacteria</taxon>
        <taxon>Bacillati</taxon>
        <taxon>Bacillota</taxon>
        <taxon>Bacilli</taxon>
        <taxon>Lactobacillales</taxon>
        <taxon>Enterococcaceae</taxon>
        <taxon>Vagococcus</taxon>
    </lineage>
</organism>
<keyword evidence="4 6" id="KW-1133">Transmembrane helix</keyword>
<dbReference type="EMBL" id="CP019609">
    <property type="protein sequence ID" value="AQP53621.1"/>
    <property type="molecule type" value="Genomic_DNA"/>
</dbReference>
<name>A0A1Q2D5P7_9ENTE</name>
<keyword evidence="8" id="KW-1185">Reference proteome</keyword>
<dbReference type="AlphaFoldDB" id="A0A1Q2D5P7"/>
<dbReference type="PANTHER" id="PTHR43701">
    <property type="entry name" value="MEMBRANE TRANSPORTER PROTEIN MJ0441-RELATED"/>
    <property type="match status" value="1"/>
</dbReference>
<dbReference type="STRING" id="633807.BW732_04815"/>
<dbReference type="RefSeq" id="WP_077275712.1">
    <property type="nucleotide sequence ID" value="NZ_CP019609.1"/>
</dbReference>
<evidence type="ECO:0000313" key="8">
    <source>
        <dbReference type="Proteomes" id="UP000188246"/>
    </source>
</evidence>
<feature type="transmembrane region" description="Helical" evidence="6">
    <location>
        <begin position="209"/>
        <end position="226"/>
    </location>
</feature>
<dbReference type="Pfam" id="PF01925">
    <property type="entry name" value="TauE"/>
    <property type="match status" value="1"/>
</dbReference>
<evidence type="ECO:0000256" key="5">
    <source>
        <dbReference type="ARBA" id="ARBA00023136"/>
    </source>
</evidence>
<comment type="subcellular location">
    <subcellularLocation>
        <location evidence="6">Cell membrane</location>
        <topology evidence="6">Multi-pass membrane protein</topology>
    </subcellularLocation>
    <subcellularLocation>
        <location evidence="1">Membrane</location>
        <topology evidence="1">Multi-pass membrane protein</topology>
    </subcellularLocation>
</comment>
<sequence length="258" mass="27931">MIGILYILVIILANSVGAVSGMGGGVIIKPVLDFIGFHSIAEISFYSTVAVLTMSVVSTSKQIKNGISVNWTSAGQLSVGSVIGGVIGTTAFNALLKQFPDGMVVQLTQIILTLLTLLFAYWYSRGERRRYNYQSGIIKIATGFLLGFLASLLGIGGGPINVALLMLLFNLPIKAATVYSIIIILFSQAAKVITIFLSKKWIGIDMTMLWYIIPAAIVGGYLGALISKKVSNQRVNQIYQVVILLVMALNIYNAWRLF</sequence>
<dbReference type="KEGG" id="vpi:BW732_04815"/>
<evidence type="ECO:0000256" key="3">
    <source>
        <dbReference type="ARBA" id="ARBA00022692"/>
    </source>
</evidence>
<evidence type="ECO:0000313" key="7">
    <source>
        <dbReference type="EMBL" id="AQP53621.1"/>
    </source>
</evidence>
<keyword evidence="6" id="KW-1003">Cell membrane</keyword>
<dbReference type="GO" id="GO:0005886">
    <property type="term" value="C:plasma membrane"/>
    <property type="evidence" value="ECO:0007669"/>
    <property type="project" value="UniProtKB-SubCell"/>
</dbReference>
<keyword evidence="5 6" id="KW-0472">Membrane</keyword>
<feature type="transmembrane region" description="Helical" evidence="6">
    <location>
        <begin position="175"/>
        <end position="197"/>
    </location>
</feature>
<evidence type="ECO:0000256" key="2">
    <source>
        <dbReference type="ARBA" id="ARBA00009142"/>
    </source>
</evidence>
<protein>
    <recommendedName>
        <fullName evidence="6">Probable membrane transporter protein</fullName>
    </recommendedName>
</protein>
<feature type="transmembrane region" description="Helical" evidence="6">
    <location>
        <begin position="77"/>
        <end position="96"/>
    </location>
</feature>
<feature type="transmembrane region" description="Helical" evidence="6">
    <location>
        <begin position="102"/>
        <end position="123"/>
    </location>
</feature>
<feature type="transmembrane region" description="Helical" evidence="6">
    <location>
        <begin position="34"/>
        <end position="57"/>
    </location>
</feature>
<evidence type="ECO:0000256" key="4">
    <source>
        <dbReference type="ARBA" id="ARBA00022989"/>
    </source>
</evidence>
<accession>A0A1Q2D5P7</accession>
<gene>
    <name evidence="7" type="ORF">BW732_04815</name>
</gene>
<feature type="transmembrane region" description="Helical" evidence="6">
    <location>
        <begin position="144"/>
        <end position="169"/>
    </location>
</feature>
<dbReference type="InterPro" id="IPR002781">
    <property type="entry name" value="TM_pro_TauE-like"/>
</dbReference>
<keyword evidence="3 6" id="KW-0812">Transmembrane</keyword>
<comment type="similarity">
    <text evidence="2 6">Belongs to the 4-toluene sulfonate uptake permease (TSUP) (TC 2.A.102) family.</text>
</comment>